<name>A0A2S9Y2P7_9BACT</name>
<keyword evidence="3" id="KW-1185">Reference proteome</keyword>
<comment type="caution">
    <text evidence="2">The sequence shown here is derived from an EMBL/GenBank/DDBJ whole genome shotgun (WGS) entry which is preliminary data.</text>
</comment>
<dbReference type="InterPro" id="IPR010982">
    <property type="entry name" value="Lambda_DNA-bd_dom_sf"/>
</dbReference>
<evidence type="ECO:0000313" key="2">
    <source>
        <dbReference type="EMBL" id="PRP99383.1"/>
    </source>
</evidence>
<organism evidence="2 3">
    <name type="scientific">Enhygromyxa salina</name>
    <dbReference type="NCBI Taxonomy" id="215803"/>
    <lineage>
        <taxon>Bacteria</taxon>
        <taxon>Pseudomonadati</taxon>
        <taxon>Myxococcota</taxon>
        <taxon>Polyangia</taxon>
        <taxon>Nannocystales</taxon>
        <taxon>Nannocystaceae</taxon>
        <taxon>Enhygromyxa</taxon>
    </lineage>
</organism>
<dbReference type="InterPro" id="IPR001387">
    <property type="entry name" value="Cro/C1-type_HTH"/>
</dbReference>
<feature type="domain" description="HTH cro/C1-type" evidence="1">
    <location>
        <begin position="9"/>
        <end position="63"/>
    </location>
</feature>
<protein>
    <submittedName>
        <fullName evidence="2">Helix-turn-helix domain protein</fullName>
    </submittedName>
</protein>
<accession>A0A2S9Y2P7</accession>
<dbReference type="GO" id="GO:0003677">
    <property type="term" value="F:DNA binding"/>
    <property type="evidence" value="ECO:0007669"/>
    <property type="project" value="InterPro"/>
</dbReference>
<gene>
    <name evidence="2" type="ORF">ENSA5_28920</name>
</gene>
<dbReference type="SUPFAM" id="SSF47413">
    <property type="entry name" value="lambda repressor-like DNA-binding domains"/>
    <property type="match status" value="1"/>
</dbReference>
<evidence type="ECO:0000259" key="1">
    <source>
        <dbReference type="PROSITE" id="PS50943"/>
    </source>
</evidence>
<dbReference type="Proteomes" id="UP000237968">
    <property type="component" value="Unassembled WGS sequence"/>
</dbReference>
<dbReference type="OrthoDB" id="9810578at2"/>
<dbReference type="Gene3D" id="1.10.260.40">
    <property type="entry name" value="lambda repressor-like DNA-binding domains"/>
    <property type="match status" value="1"/>
</dbReference>
<dbReference type="CDD" id="cd00093">
    <property type="entry name" value="HTH_XRE"/>
    <property type="match status" value="1"/>
</dbReference>
<dbReference type="SMART" id="SM00530">
    <property type="entry name" value="HTH_XRE"/>
    <property type="match status" value="1"/>
</dbReference>
<sequence length="72" mass="7956">MHELVSENLRRLTEGKGVSLAAVADRAGLDRREFFEVIAGEREGDFDWLRKVAEALDVEIAELVVDLSSPGT</sequence>
<dbReference type="PROSITE" id="PS50943">
    <property type="entry name" value="HTH_CROC1"/>
    <property type="match status" value="1"/>
</dbReference>
<dbReference type="AlphaFoldDB" id="A0A2S9Y2P7"/>
<reference evidence="2 3" key="1">
    <citation type="submission" date="2018-03" db="EMBL/GenBank/DDBJ databases">
        <title>Draft Genome Sequences of the Obligatory Marine Myxobacteria Enhygromyxa salina SWB005.</title>
        <authorList>
            <person name="Poehlein A."/>
            <person name="Moghaddam J.A."/>
            <person name="Harms H."/>
            <person name="Alanjari M."/>
            <person name="Koenig G.M."/>
            <person name="Daniel R."/>
            <person name="Schaeberle T.F."/>
        </authorList>
    </citation>
    <scope>NUCLEOTIDE SEQUENCE [LARGE SCALE GENOMIC DNA]</scope>
    <source>
        <strain evidence="2 3">SWB005</strain>
    </source>
</reference>
<dbReference type="EMBL" id="PVNK01000141">
    <property type="protein sequence ID" value="PRP99383.1"/>
    <property type="molecule type" value="Genomic_DNA"/>
</dbReference>
<evidence type="ECO:0000313" key="3">
    <source>
        <dbReference type="Proteomes" id="UP000237968"/>
    </source>
</evidence>
<proteinExistence type="predicted"/>